<gene>
    <name evidence="1" type="primary">Nfu_g_1_005832</name>
</gene>
<reference evidence="1" key="2">
    <citation type="submission" date="2016-06" db="EMBL/GenBank/DDBJ databases">
        <title>The genome of a short-lived fish provides insights into sex chromosome evolution and the genetic control of aging.</title>
        <authorList>
            <person name="Reichwald K."/>
            <person name="Felder M."/>
            <person name="Petzold A."/>
            <person name="Koch P."/>
            <person name="Groth M."/>
            <person name="Platzer M."/>
        </authorList>
    </citation>
    <scope>NUCLEOTIDE SEQUENCE</scope>
    <source>
        <tissue evidence="1">Brain</tissue>
    </source>
</reference>
<accession>A0A1A8RPZ2</accession>
<protein>
    <submittedName>
        <fullName evidence="1">Uncharacterized protein</fullName>
    </submittedName>
</protein>
<organism evidence="1">
    <name type="scientific">Nothobranchius rachovii</name>
    <name type="common">bluefin notho</name>
    <dbReference type="NCBI Taxonomy" id="451742"/>
    <lineage>
        <taxon>Eukaryota</taxon>
        <taxon>Metazoa</taxon>
        <taxon>Chordata</taxon>
        <taxon>Craniata</taxon>
        <taxon>Vertebrata</taxon>
        <taxon>Euteleostomi</taxon>
        <taxon>Actinopterygii</taxon>
        <taxon>Neopterygii</taxon>
        <taxon>Teleostei</taxon>
        <taxon>Neoteleostei</taxon>
        <taxon>Acanthomorphata</taxon>
        <taxon>Ovalentaria</taxon>
        <taxon>Atherinomorphae</taxon>
        <taxon>Cyprinodontiformes</taxon>
        <taxon>Nothobranchiidae</taxon>
        <taxon>Nothobranchius</taxon>
    </lineage>
</organism>
<proteinExistence type="predicted"/>
<evidence type="ECO:0000313" key="1">
    <source>
        <dbReference type="EMBL" id="SBS07772.1"/>
    </source>
</evidence>
<feature type="non-terminal residue" evidence="1">
    <location>
        <position position="1"/>
    </location>
</feature>
<dbReference type="AlphaFoldDB" id="A0A1A8RPZ2"/>
<dbReference type="EMBL" id="HAEI01009435">
    <property type="protein sequence ID" value="SBS07772.1"/>
    <property type="molecule type" value="Transcribed_RNA"/>
</dbReference>
<feature type="non-terminal residue" evidence="1">
    <location>
        <position position="98"/>
    </location>
</feature>
<reference evidence="1" key="1">
    <citation type="submission" date="2016-05" db="EMBL/GenBank/DDBJ databases">
        <authorList>
            <person name="Lavstsen T."/>
            <person name="Jespersen J.S."/>
        </authorList>
    </citation>
    <scope>NUCLEOTIDE SEQUENCE</scope>
    <source>
        <tissue evidence="1">Brain</tissue>
    </source>
</reference>
<name>A0A1A8RPZ2_9TELE</name>
<sequence>ATAAQPSKASKDINKIKSFILLKYALVCFIRGTARVAVCCKKWRSMTRRCTVCFTVFCYRVSQPRFQGTLSYMFPCLCFSTPDSHRLLRRTSGAADAC</sequence>